<dbReference type="RefSeq" id="WP_274689447.1">
    <property type="nucleotide sequence ID" value="NZ_JAPMOU010000017.1"/>
</dbReference>
<feature type="transmembrane region" description="Helical" evidence="7">
    <location>
        <begin position="323"/>
        <end position="343"/>
    </location>
</feature>
<dbReference type="EMBL" id="JAPMOU010000017">
    <property type="protein sequence ID" value="MDE1463100.1"/>
    <property type="molecule type" value="Genomic_DNA"/>
</dbReference>
<evidence type="ECO:0000256" key="6">
    <source>
        <dbReference type="ARBA" id="ARBA00023136"/>
    </source>
</evidence>
<feature type="transmembrane region" description="Helical" evidence="7">
    <location>
        <begin position="6"/>
        <end position="24"/>
    </location>
</feature>
<evidence type="ECO:0000256" key="2">
    <source>
        <dbReference type="ARBA" id="ARBA00022448"/>
    </source>
</evidence>
<evidence type="ECO:0000313" key="9">
    <source>
        <dbReference type="Proteomes" id="UP001528823"/>
    </source>
</evidence>
<reference evidence="8 9" key="1">
    <citation type="submission" date="2022-11" db="EMBL/GenBank/DDBJ databases">
        <title>Spartinivicinus poritis sp. nov., isolated from scleractinian coral Porites lutea.</title>
        <authorList>
            <person name="Zhang G."/>
            <person name="Cai L."/>
            <person name="Wei Q."/>
        </authorList>
    </citation>
    <scope>NUCLEOTIDE SEQUENCE [LARGE SCALE GENOMIC DNA]</scope>
    <source>
        <strain evidence="8 9">A2-2</strain>
    </source>
</reference>
<evidence type="ECO:0000256" key="5">
    <source>
        <dbReference type="ARBA" id="ARBA00022989"/>
    </source>
</evidence>
<gene>
    <name evidence="8" type="ORF">ORQ98_14120</name>
</gene>
<keyword evidence="9" id="KW-1185">Reference proteome</keyword>
<keyword evidence="6 7" id="KW-0472">Membrane</keyword>
<comment type="subcellular location">
    <subcellularLocation>
        <location evidence="1">Cell membrane</location>
        <topology evidence="1">Multi-pass membrane protein</topology>
    </subcellularLocation>
</comment>
<dbReference type="Proteomes" id="UP001528823">
    <property type="component" value="Unassembled WGS sequence"/>
</dbReference>
<evidence type="ECO:0000313" key="8">
    <source>
        <dbReference type="EMBL" id="MDE1463100.1"/>
    </source>
</evidence>
<name>A0ABT5U9P8_9GAMM</name>
<feature type="transmembrane region" description="Helical" evidence="7">
    <location>
        <begin position="145"/>
        <end position="163"/>
    </location>
</feature>
<dbReference type="Pfam" id="PF02028">
    <property type="entry name" value="BCCT"/>
    <property type="match status" value="1"/>
</dbReference>
<proteinExistence type="predicted"/>
<keyword evidence="2" id="KW-0813">Transport</keyword>
<evidence type="ECO:0000256" key="3">
    <source>
        <dbReference type="ARBA" id="ARBA00022475"/>
    </source>
</evidence>
<keyword evidence="3" id="KW-1003">Cell membrane</keyword>
<dbReference type="InterPro" id="IPR000060">
    <property type="entry name" value="BCCT_transptr"/>
</dbReference>
<feature type="transmembrane region" description="Helical" evidence="7">
    <location>
        <begin position="118"/>
        <end position="139"/>
    </location>
</feature>
<comment type="caution">
    <text evidence="8">The sequence shown here is derived from an EMBL/GenBank/DDBJ whole genome shotgun (WGS) entry which is preliminary data.</text>
</comment>
<evidence type="ECO:0000256" key="7">
    <source>
        <dbReference type="SAM" id="Phobius"/>
    </source>
</evidence>
<feature type="transmembrane region" description="Helical" evidence="7">
    <location>
        <begin position="282"/>
        <end position="302"/>
    </location>
</feature>
<evidence type="ECO:0000256" key="4">
    <source>
        <dbReference type="ARBA" id="ARBA00022692"/>
    </source>
</evidence>
<feature type="transmembrane region" description="Helical" evidence="7">
    <location>
        <begin position="36"/>
        <end position="55"/>
    </location>
</feature>
<feature type="transmembrane region" description="Helical" evidence="7">
    <location>
        <begin position="349"/>
        <end position="366"/>
    </location>
</feature>
<feature type="transmembrane region" description="Helical" evidence="7">
    <location>
        <begin position="253"/>
        <end position="276"/>
    </location>
</feature>
<keyword evidence="5 7" id="KW-1133">Transmembrane helix</keyword>
<accession>A0ABT5U9P8</accession>
<protein>
    <submittedName>
        <fullName evidence="8">BCCT family transporter</fullName>
    </submittedName>
</protein>
<sequence>MTSILSVAIVVTLITSAFIIIRAGNVNCKGTIPSSLFAFMAILFTSGLDVGLIMFPLTEFPTYAKEEAYQFTNPLAIEFGFWGFLVWGFYFLTTFYFCVIEPKVKLFEIPLVKIINNLVIISTCAFTGYLFLSYLPSYIEGIPDWVRFGLVAIVVAAAVFSSTDINYVKILSISSTWVFFALIAGVMFFAPGLGVKEMFGTMANIGGYFTNLDKFVTPISDYHQFYLFWWFSWSIMIGQFVARFVGGLKTWQLCIALLVIPSIPLAIWFSVLYYYHASAIEIVQIMKIAMVFVGVVFVINSLDSLIRLYTSNMGITVERFGKVRYMVGNFIVMYGLILAYQFTPFDIEWVGLLVIGLYAIIYFLLFRQRERLVEAVQPA</sequence>
<organism evidence="8 9">
    <name type="scientific">Spartinivicinus poritis</name>
    <dbReference type="NCBI Taxonomy" id="2994640"/>
    <lineage>
        <taxon>Bacteria</taxon>
        <taxon>Pseudomonadati</taxon>
        <taxon>Pseudomonadota</taxon>
        <taxon>Gammaproteobacteria</taxon>
        <taxon>Oceanospirillales</taxon>
        <taxon>Zooshikellaceae</taxon>
        <taxon>Spartinivicinus</taxon>
    </lineage>
</organism>
<feature type="transmembrane region" description="Helical" evidence="7">
    <location>
        <begin position="227"/>
        <end position="246"/>
    </location>
</feature>
<keyword evidence="4 7" id="KW-0812">Transmembrane</keyword>
<feature type="transmembrane region" description="Helical" evidence="7">
    <location>
        <begin position="170"/>
        <end position="190"/>
    </location>
</feature>
<feature type="transmembrane region" description="Helical" evidence="7">
    <location>
        <begin position="75"/>
        <end position="97"/>
    </location>
</feature>
<evidence type="ECO:0000256" key="1">
    <source>
        <dbReference type="ARBA" id="ARBA00004651"/>
    </source>
</evidence>